<dbReference type="EMBL" id="PXYG01000001">
    <property type="protein sequence ID" value="PSJ47750.1"/>
    <property type="molecule type" value="Genomic_DNA"/>
</dbReference>
<dbReference type="AlphaFoldDB" id="A0A2P7RC47"/>
<sequence>MNPISYQQTHTIDTAGQPVSGPFSTLSTWLQRSRTRRQLSELPAYLLKDIGLNESDRYQEVSKPFWQQ</sequence>
<reference evidence="2 3" key="1">
    <citation type="submission" date="2018-03" db="EMBL/GenBank/DDBJ databases">
        <title>The draft genome of Zobellella sp. 59N8.</title>
        <authorList>
            <person name="Liu L."/>
            <person name="Li L."/>
            <person name="Zhang X."/>
            <person name="Liang L."/>
            <person name="Wang T."/>
        </authorList>
    </citation>
    <scope>NUCLEOTIDE SEQUENCE [LARGE SCALE GENOMIC DNA]</scope>
    <source>
        <strain evidence="2 3">59N8</strain>
    </source>
</reference>
<dbReference type="InterPro" id="IPR009506">
    <property type="entry name" value="YjiS-like"/>
</dbReference>
<dbReference type="OrthoDB" id="5588773at2"/>
<protein>
    <recommendedName>
        <fullName evidence="1">YjiS-like domain-containing protein</fullName>
    </recommendedName>
</protein>
<gene>
    <name evidence="2" type="ORF">C7H85_02710</name>
</gene>
<evidence type="ECO:0000313" key="3">
    <source>
        <dbReference type="Proteomes" id="UP000240243"/>
    </source>
</evidence>
<accession>A0A2P7RC47</accession>
<evidence type="ECO:0000313" key="2">
    <source>
        <dbReference type="EMBL" id="PSJ47750.1"/>
    </source>
</evidence>
<dbReference type="Pfam" id="PF06568">
    <property type="entry name" value="YjiS-like"/>
    <property type="match status" value="1"/>
</dbReference>
<comment type="caution">
    <text evidence="2">The sequence shown here is derived from an EMBL/GenBank/DDBJ whole genome shotgun (WGS) entry which is preliminary data.</text>
</comment>
<organism evidence="2 3">
    <name type="scientific">Zobellella endophytica</name>
    <dbReference type="NCBI Taxonomy" id="2116700"/>
    <lineage>
        <taxon>Bacteria</taxon>
        <taxon>Pseudomonadati</taxon>
        <taxon>Pseudomonadota</taxon>
        <taxon>Gammaproteobacteria</taxon>
        <taxon>Aeromonadales</taxon>
        <taxon>Aeromonadaceae</taxon>
        <taxon>Zobellella</taxon>
    </lineage>
</organism>
<name>A0A2P7RC47_9GAMM</name>
<dbReference type="RefSeq" id="WP_106728163.1">
    <property type="nucleotide sequence ID" value="NZ_PXYG01000001.1"/>
</dbReference>
<keyword evidence="3" id="KW-1185">Reference proteome</keyword>
<dbReference type="Proteomes" id="UP000240243">
    <property type="component" value="Unassembled WGS sequence"/>
</dbReference>
<evidence type="ECO:0000259" key="1">
    <source>
        <dbReference type="Pfam" id="PF06568"/>
    </source>
</evidence>
<feature type="domain" description="YjiS-like" evidence="1">
    <location>
        <begin position="24"/>
        <end position="58"/>
    </location>
</feature>
<proteinExistence type="predicted"/>